<reference evidence="1 2" key="1">
    <citation type="submission" date="2018-12" db="EMBL/GenBank/DDBJ databases">
        <title>Mesorhizobium carbonis sp. nov., isolated from coal mine water.</title>
        <authorList>
            <person name="Xin W."/>
            <person name="Xu Z."/>
            <person name="Xiang F."/>
            <person name="Zhang J."/>
            <person name="Xi L."/>
            <person name="Liu J."/>
        </authorList>
    </citation>
    <scope>NUCLEOTIDE SEQUENCE [LARGE SCALE GENOMIC DNA]</scope>
    <source>
        <strain evidence="1 2">B2.3</strain>
    </source>
</reference>
<dbReference type="Proteomes" id="UP000278398">
    <property type="component" value="Unassembled WGS sequence"/>
</dbReference>
<evidence type="ECO:0008006" key="3">
    <source>
        <dbReference type="Google" id="ProtNLM"/>
    </source>
</evidence>
<accession>A0A429YV00</accession>
<evidence type="ECO:0000313" key="1">
    <source>
        <dbReference type="EMBL" id="RST85263.1"/>
    </source>
</evidence>
<keyword evidence="2" id="KW-1185">Reference proteome</keyword>
<dbReference type="OrthoDB" id="8115555at2"/>
<proteinExistence type="predicted"/>
<dbReference type="EMBL" id="RWKW01000059">
    <property type="protein sequence ID" value="RST85263.1"/>
    <property type="molecule type" value="Genomic_DNA"/>
</dbReference>
<dbReference type="RefSeq" id="WP_126701067.1">
    <property type="nucleotide sequence ID" value="NZ_RWKW01000059.1"/>
</dbReference>
<sequence>MIRPGAVILDTNLAVLLVVGLADRAFIGQHKRLAAFDEIDFDHLKEVVDSHTALVFSPNVLTETNNIVRQAPVRARDSIQMMFGNLIHVTAERYVESTLAVSRPEFRWLGLSDAVILLLASNETLILTSDVGLYVAAQNAGLPSENFNHWKDQRPDYRI</sequence>
<gene>
    <name evidence="1" type="ORF">EJC49_16655</name>
</gene>
<evidence type="ECO:0000313" key="2">
    <source>
        <dbReference type="Proteomes" id="UP000278398"/>
    </source>
</evidence>
<comment type="caution">
    <text evidence="1">The sequence shown here is derived from an EMBL/GenBank/DDBJ whole genome shotgun (WGS) entry which is preliminary data.</text>
</comment>
<protein>
    <recommendedName>
        <fullName evidence="3">PIN domain-containing protein</fullName>
    </recommendedName>
</protein>
<dbReference type="AlphaFoldDB" id="A0A429YV00"/>
<organism evidence="1 2">
    <name type="scientific">Aquibium carbonis</name>
    <dbReference type="NCBI Taxonomy" id="2495581"/>
    <lineage>
        <taxon>Bacteria</taxon>
        <taxon>Pseudomonadati</taxon>
        <taxon>Pseudomonadota</taxon>
        <taxon>Alphaproteobacteria</taxon>
        <taxon>Hyphomicrobiales</taxon>
        <taxon>Phyllobacteriaceae</taxon>
        <taxon>Aquibium</taxon>
    </lineage>
</organism>
<name>A0A429YV00_9HYPH</name>